<dbReference type="STRING" id="201973.SAMN04488025_11372"/>
<keyword evidence="2" id="KW-0472">Membrane</keyword>
<feature type="compositionally biased region" description="Gly residues" evidence="1">
    <location>
        <begin position="595"/>
        <end position="614"/>
    </location>
</feature>
<evidence type="ECO:0000259" key="4">
    <source>
        <dbReference type="Pfam" id="PF20990"/>
    </source>
</evidence>
<keyword evidence="6" id="KW-1185">Reference proteome</keyword>
<keyword evidence="2" id="KW-1133">Transmembrane helix</keyword>
<feature type="transmembrane region" description="Helical" evidence="2">
    <location>
        <begin position="459"/>
        <end position="477"/>
    </location>
</feature>
<feature type="transmembrane region" description="Helical" evidence="2">
    <location>
        <begin position="405"/>
        <end position="423"/>
    </location>
</feature>
<dbReference type="EMBL" id="FOOK01000013">
    <property type="protein sequence ID" value="SFG04222.1"/>
    <property type="molecule type" value="Genomic_DNA"/>
</dbReference>
<evidence type="ECO:0000313" key="6">
    <source>
        <dbReference type="Proteomes" id="UP000198661"/>
    </source>
</evidence>
<dbReference type="Pfam" id="PF20990">
    <property type="entry name" value="DUF2207_C"/>
    <property type="match status" value="1"/>
</dbReference>
<dbReference type="Proteomes" id="UP000198661">
    <property type="component" value="Unassembled WGS sequence"/>
</dbReference>
<dbReference type="RefSeq" id="WP_092038125.1">
    <property type="nucleotide sequence ID" value="NZ_FOOK01000013.1"/>
</dbReference>
<feature type="region of interest" description="Disordered" evidence="1">
    <location>
        <begin position="592"/>
        <end position="614"/>
    </location>
</feature>
<evidence type="ECO:0000256" key="2">
    <source>
        <dbReference type="SAM" id="Phobius"/>
    </source>
</evidence>
<sequence length="614" mass="69671">MKKPASLLFLLFILIFLPGWDEEEKSFTIERLDIRAYILEDGDLYVEELYTYDFDGEFNGTTRTIKDNGHDGVEFFEAYLPPPGKELGEFTFEDSQPLKTERDKETFYVYTASKNEKKRVYYRYRLSNAVRKYRDTAEFYWAFFDYSNESDLHRVTIDVILPKPFHKDQIQYFLHERANGQITDITDYSIRYQTPLFPAGVTSEIRLLFPGEFLPKAKLTEDKNMKADILSEEKALQPRFAARERLLETGKSALDLITLTLLAAILLYVLFRILRRALARGESGEAGRLEELDPLLVALVYQKGKLTPQDLIAGLFSLYQKDAIRIEKLEEDETFKFLWAEEKKNLERHERYLIDSFFRDSENIEGKKYRTCTLDSLVYLSQSSFDRWKDLVLKAYAPYARKSRFFKYLIWCLLPIHIGLTIYLCYADVASLGGIIVAGAVLGIAAWSSALKYQRKRRFLLFLVASFFALAALLESPDLVDSYFVLYILSALSLAIIPVYSLTLKGTSLRLAVKSWRKALKKGTYPVGSEPAKKEKLLQHAIVLGVSPSFVHHYGKGGKYEEMEKHLPLLSNPMKTATTFAFTTISVGSSSSVFSGGGGGSSGGSGGGGGAGAF</sequence>
<gene>
    <name evidence="5" type="ORF">SAMN04488025_11372</name>
</gene>
<dbReference type="InterPro" id="IPR018702">
    <property type="entry name" value="DUF2207"/>
</dbReference>
<dbReference type="InterPro" id="IPR048389">
    <property type="entry name" value="YciQ-like_C"/>
</dbReference>
<protein>
    <submittedName>
        <fullName evidence="5">Uncharacterized membrane protein</fullName>
    </submittedName>
</protein>
<organism evidence="5 6">
    <name type="scientific">Planifilum fulgidum</name>
    <dbReference type="NCBI Taxonomy" id="201973"/>
    <lineage>
        <taxon>Bacteria</taxon>
        <taxon>Bacillati</taxon>
        <taxon>Bacillota</taxon>
        <taxon>Bacilli</taxon>
        <taxon>Bacillales</taxon>
        <taxon>Thermoactinomycetaceae</taxon>
        <taxon>Planifilum</taxon>
    </lineage>
</organism>
<feature type="domain" description="Predicted membrane protein YciQ-like C-terminal" evidence="4">
    <location>
        <begin position="291"/>
        <end position="451"/>
    </location>
</feature>
<evidence type="ECO:0000313" key="5">
    <source>
        <dbReference type="EMBL" id="SFG04222.1"/>
    </source>
</evidence>
<reference evidence="5 6" key="1">
    <citation type="submission" date="2016-10" db="EMBL/GenBank/DDBJ databases">
        <authorList>
            <person name="de Groot N.N."/>
        </authorList>
    </citation>
    <scope>NUCLEOTIDE SEQUENCE [LARGE SCALE GENOMIC DNA]</scope>
    <source>
        <strain evidence="5 6">DSM 44945</strain>
    </source>
</reference>
<feature type="transmembrane region" description="Helical" evidence="2">
    <location>
        <begin position="429"/>
        <end position="447"/>
    </location>
</feature>
<feature type="domain" description="DUF2207" evidence="3">
    <location>
        <begin position="28"/>
        <end position="209"/>
    </location>
</feature>
<accession>A0A1I2NK79</accession>
<dbReference type="OrthoDB" id="5507254at2"/>
<keyword evidence="2" id="KW-0812">Transmembrane</keyword>
<evidence type="ECO:0000256" key="1">
    <source>
        <dbReference type="SAM" id="MobiDB-lite"/>
    </source>
</evidence>
<name>A0A1I2NK79_9BACL</name>
<proteinExistence type="predicted"/>
<feature type="transmembrane region" description="Helical" evidence="2">
    <location>
        <begin position="253"/>
        <end position="271"/>
    </location>
</feature>
<dbReference type="AlphaFoldDB" id="A0A1I2NK79"/>
<dbReference type="Pfam" id="PF09972">
    <property type="entry name" value="DUF2207"/>
    <property type="match status" value="1"/>
</dbReference>
<evidence type="ECO:0000259" key="3">
    <source>
        <dbReference type="Pfam" id="PF09972"/>
    </source>
</evidence>
<feature type="transmembrane region" description="Helical" evidence="2">
    <location>
        <begin position="483"/>
        <end position="504"/>
    </location>
</feature>